<keyword evidence="5" id="KW-1185">Reference proteome</keyword>
<dbReference type="PROSITE" id="PS51722">
    <property type="entry name" value="G_TR_2"/>
    <property type="match status" value="1"/>
</dbReference>
<protein>
    <submittedName>
        <fullName evidence="4">Elongation factor 1-alpha 2</fullName>
    </submittedName>
</protein>
<dbReference type="AlphaFoldDB" id="L5KI46"/>
<dbReference type="GO" id="GO:0003924">
    <property type="term" value="F:GTPase activity"/>
    <property type="evidence" value="ECO:0007669"/>
    <property type="project" value="InterPro"/>
</dbReference>
<proteinExistence type="predicted"/>
<accession>L5KI46</accession>
<evidence type="ECO:0000313" key="5">
    <source>
        <dbReference type="Proteomes" id="UP000010552"/>
    </source>
</evidence>
<reference evidence="5" key="1">
    <citation type="journal article" date="2013" name="Science">
        <title>Comparative analysis of bat genomes provides insight into the evolution of flight and immunity.</title>
        <authorList>
            <person name="Zhang G."/>
            <person name="Cowled C."/>
            <person name="Shi Z."/>
            <person name="Huang Z."/>
            <person name="Bishop-Lilly K.A."/>
            <person name="Fang X."/>
            <person name="Wynne J.W."/>
            <person name="Xiong Z."/>
            <person name="Baker M.L."/>
            <person name="Zhao W."/>
            <person name="Tachedjian M."/>
            <person name="Zhu Y."/>
            <person name="Zhou P."/>
            <person name="Jiang X."/>
            <person name="Ng J."/>
            <person name="Yang L."/>
            <person name="Wu L."/>
            <person name="Xiao J."/>
            <person name="Feng Y."/>
            <person name="Chen Y."/>
            <person name="Sun X."/>
            <person name="Zhang Y."/>
            <person name="Marsh G.A."/>
            <person name="Crameri G."/>
            <person name="Broder C.C."/>
            <person name="Frey K.G."/>
            <person name="Wang L.F."/>
            <person name="Wang J."/>
        </authorList>
    </citation>
    <scope>NUCLEOTIDE SEQUENCE [LARGE SCALE GENOMIC DNA]</scope>
</reference>
<dbReference type="EMBL" id="KB030754">
    <property type="protein sequence ID" value="ELK10416.1"/>
    <property type="molecule type" value="Genomic_DNA"/>
</dbReference>
<keyword evidence="2" id="KW-0342">GTP-binding</keyword>
<keyword evidence="4" id="KW-0251">Elongation factor</keyword>
<evidence type="ECO:0000259" key="3">
    <source>
        <dbReference type="PROSITE" id="PS51722"/>
    </source>
</evidence>
<dbReference type="PRINTS" id="PR00315">
    <property type="entry name" value="ELONGATNFCT"/>
</dbReference>
<evidence type="ECO:0000256" key="2">
    <source>
        <dbReference type="ARBA" id="ARBA00023134"/>
    </source>
</evidence>
<dbReference type="InterPro" id="IPR050100">
    <property type="entry name" value="TRAFAC_GTPase_members"/>
</dbReference>
<dbReference type="InterPro" id="IPR027417">
    <property type="entry name" value="P-loop_NTPase"/>
</dbReference>
<keyword evidence="4" id="KW-0648">Protein biosynthesis</keyword>
<dbReference type="GO" id="GO:0003746">
    <property type="term" value="F:translation elongation factor activity"/>
    <property type="evidence" value="ECO:0007669"/>
    <property type="project" value="UniProtKB-KW"/>
</dbReference>
<feature type="domain" description="Tr-type G" evidence="3">
    <location>
        <begin position="5"/>
        <end position="140"/>
    </location>
</feature>
<dbReference type="FunCoup" id="L5KI46">
    <property type="interactions" value="1"/>
</dbReference>
<dbReference type="PANTHER" id="PTHR23115">
    <property type="entry name" value="TRANSLATION FACTOR"/>
    <property type="match status" value="1"/>
</dbReference>
<name>L5KI46_PTEAL</name>
<dbReference type="STRING" id="9402.L5KI46"/>
<dbReference type="FunFam" id="3.40.50.300:FF:001857">
    <property type="entry name" value="Elongation factor 1-alpha"/>
    <property type="match status" value="1"/>
</dbReference>
<gene>
    <name evidence="4" type="ORF">PAL_GLEAN10015581</name>
</gene>
<dbReference type="GO" id="GO:0005525">
    <property type="term" value="F:GTP binding"/>
    <property type="evidence" value="ECO:0007669"/>
    <property type="project" value="UniProtKB-KW"/>
</dbReference>
<dbReference type="Gene3D" id="3.40.50.300">
    <property type="entry name" value="P-loop containing nucleotide triphosphate hydrolases"/>
    <property type="match status" value="1"/>
</dbReference>
<dbReference type="Pfam" id="PF00009">
    <property type="entry name" value="GTP_EFTU"/>
    <property type="match status" value="1"/>
</dbReference>
<dbReference type="SUPFAM" id="SSF52540">
    <property type="entry name" value="P-loop containing nucleoside triphosphate hydrolases"/>
    <property type="match status" value="1"/>
</dbReference>
<dbReference type="Proteomes" id="UP000010552">
    <property type="component" value="Unassembled WGS sequence"/>
</dbReference>
<evidence type="ECO:0000313" key="4">
    <source>
        <dbReference type="EMBL" id="ELK10416.1"/>
    </source>
</evidence>
<dbReference type="InParanoid" id="L5KI46"/>
<evidence type="ECO:0000256" key="1">
    <source>
        <dbReference type="ARBA" id="ARBA00022741"/>
    </source>
</evidence>
<organism evidence="4 5">
    <name type="scientific">Pteropus alecto</name>
    <name type="common">Black flying fox</name>
    <dbReference type="NCBI Taxonomy" id="9402"/>
    <lineage>
        <taxon>Eukaryota</taxon>
        <taxon>Metazoa</taxon>
        <taxon>Chordata</taxon>
        <taxon>Craniata</taxon>
        <taxon>Vertebrata</taxon>
        <taxon>Euteleostomi</taxon>
        <taxon>Mammalia</taxon>
        <taxon>Eutheria</taxon>
        <taxon>Laurasiatheria</taxon>
        <taxon>Chiroptera</taxon>
        <taxon>Yinpterochiroptera</taxon>
        <taxon>Pteropodoidea</taxon>
        <taxon>Pteropodidae</taxon>
        <taxon>Pteropodinae</taxon>
        <taxon>Pteropus</taxon>
    </lineage>
</organism>
<sequence>MRKEKTHINITVIGHVNSGKSTTTGHLIYKCGGMNKRIIKKFEKEAAEMGKGSFRYAWVLDKLKAENECGITTNVSLWKFKTTKYYVTITDVSGHRDFIKNVITGTSQADCTVLIVAAGVGEVGISKYGQTHEDALMHWV</sequence>
<dbReference type="InterPro" id="IPR000795">
    <property type="entry name" value="T_Tr_GTP-bd_dom"/>
</dbReference>
<keyword evidence="1" id="KW-0547">Nucleotide-binding</keyword>